<keyword evidence="1" id="KW-1133">Transmembrane helix</keyword>
<evidence type="ECO:0000256" key="1">
    <source>
        <dbReference type="SAM" id="Phobius"/>
    </source>
</evidence>
<dbReference type="Proteomes" id="UP000199297">
    <property type="component" value="Unassembled WGS sequence"/>
</dbReference>
<evidence type="ECO:0000313" key="2">
    <source>
        <dbReference type="EMBL" id="SEL72378.1"/>
    </source>
</evidence>
<evidence type="ECO:0000313" key="3">
    <source>
        <dbReference type="Proteomes" id="UP000199297"/>
    </source>
</evidence>
<keyword evidence="1" id="KW-0812">Transmembrane</keyword>
<keyword evidence="3" id="KW-1185">Reference proteome</keyword>
<organism evidence="2 3">
    <name type="scientific">Colwellia chukchiensis</name>
    <dbReference type="NCBI Taxonomy" id="641665"/>
    <lineage>
        <taxon>Bacteria</taxon>
        <taxon>Pseudomonadati</taxon>
        <taxon>Pseudomonadota</taxon>
        <taxon>Gammaproteobacteria</taxon>
        <taxon>Alteromonadales</taxon>
        <taxon>Colwelliaceae</taxon>
        <taxon>Colwellia</taxon>
    </lineage>
</organism>
<gene>
    <name evidence="2" type="ORF">SAMN05216262_11918</name>
</gene>
<dbReference type="RefSeq" id="WP_085285760.1">
    <property type="nucleotide sequence ID" value="NZ_FOBI01000019.1"/>
</dbReference>
<protein>
    <submittedName>
        <fullName evidence="2">Uncharacterized protein</fullName>
    </submittedName>
</protein>
<name>A0A1H7SIV9_9GAMM</name>
<accession>A0A1H7SIV9</accession>
<dbReference type="EMBL" id="FOBI01000019">
    <property type="protein sequence ID" value="SEL72378.1"/>
    <property type="molecule type" value="Genomic_DNA"/>
</dbReference>
<proteinExistence type="predicted"/>
<keyword evidence="1" id="KW-0472">Membrane</keyword>
<dbReference type="AlphaFoldDB" id="A0A1H7SIV9"/>
<reference evidence="3" key="1">
    <citation type="submission" date="2016-10" db="EMBL/GenBank/DDBJ databases">
        <authorList>
            <person name="Varghese N."/>
            <person name="Submissions S."/>
        </authorList>
    </citation>
    <scope>NUCLEOTIDE SEQUENCE [LARGE SCALE GENOMIC DNA]</scope>
    <source>
        <strain evidence="3">CGMCC 1.9127</strain>
    </source>
</reference>
<dbReference type="OrthoDB" id="9986453at2"/>
<sequence>MSIKIVHHGKLPALAGFRHADKATHAIYGAFAAAGGSVIANLFDLNSVAVPVASAAAFAVGKEIYDEKVRNKQWKIWDVIAIITSALIYAAVVSK</sequence>
<feature type="transmembrane region" description="Helical" evidence="1">
    <location>
        <begin position="76"/>
        <end position="94"/>
    </location>
</feature>